<keyword evidence="7 10" id="KW-0378">Hydrolase</keyword>
<dbReference type="SMART" id="SM00487">
    <property type="entry name" value="DEXDc"/>
    <property type="match status" value="1"/>
</dbReference>
<dbReference type="InterPro" id="IPR004473">
    <property type="entry name" value="Restrct_endonuc_typeI_HsdR"/>
</dbReference>
<evidence type="ECO:0000256" key="3">
    <source>
        <dbReference type="ARBA" id="ARBA00022722"/>
    </source>
</evidence>
<dbReference type="CDD" id="cd18800">
    <property type="entry name" value="SF2_C_EcoR124I-like"/>
    <property type="match status" value="1"/>
</dbReference>
<dbReference type="NCBIfam" id="TIGR00348">
    <property type="entry name" value="hsdR"/>
    <property type="match status" value="1"/>
</dbReference>
<dbReference type="GO" id="GO:0003677">
    <property type="term" value="F:DNA binding"/>
    <property type="evidence" value="ECO:0007669"/>
    <property type="project" value="UniProtKB-KW"/>
</dbReference>
<dbReference type="Pfam" id="PF18766">
    <property type="entry name" value="SWI2_SNF2"/>
    <property type="match status" value="1"/>
</dbReference>
<keyword evidence="6" id="KW-0255">Endonuclease</keyword>
<reference evidence="12" key="1">
    <citation type="submission" date="2022-01" db="EMBL/GenBank/DDBJ databases">
        <title>Novel bile acid biosynthetic pathways are enriched in the microbiome of centenarians.</title>
        <authorList>
            <person name="Sato Y."/>
            <person name="Atarashi K."/>
            <person name="Plichta R.D."/>
            <person name="Arai Y."/>
            <person name="Sasajima S."/>
            <person name="Kearney M.S."/>
            <person name="Suda W."/>
            <person name="Takeshita K."/>
            <person name="Sasaki T."/>
            <person name="Okamoto S."/>
            <person name="Skelly N.A."/>
            <person name="Okamura Y."/>
            <person name="Vlamakis H."/>
            <person name="Li Y."/>
            <person name="Tanoue T."/>
            <person name="Takei H."/>
            <person name="Nittono H."/>
            <person name="Narushima S."/>
            <person name="Irie J."/>
            <person name="Itoh H."/>
            <person name="Moriya K."/>
            <person name="Sugiura Y."/>
            <person name="Suematsu M."/>
            <person name="Moritoki N."/>
            <person name="Shibata S."/>
            <person name="Littman R.D."/>
            <person name="Fischbach A.M."/>
            <person name="Uwamino Y."/>
            <person name="Inoue T."/>
            <person name="Honda A."/>
            <person name="Hattori M."/>
            <person name="Murai T."/>
            <person name="Xavier J.R."/>
            <person name="Hirose N."/>
            <person name="Honda K."/>
        </authorList>
    </citation>
    <scope>NUCLEOTIDE SEQUENCE</scope>
    <source>
        <strain evidence="12">CE91-St7</strain>
    </source>
</reference>
<dbReference type="CDD" id="cd22332">
    <property type="entry name" value="HsdR_N"/>
    <property type="match status" value="1"/>
</dbReference>
<dbReference type="SUPFAM" id="SSF52540">
    <property type="entry name" value="P-loop containing nucleoside triphosphate hydrolases"/>
    <property type="match status" value="2"/>
</dbReference>
<sequence>MPHFNEHALELSIMELFQQEGYIYTNGKEIHKEVSDVLLRDDMRLYLRNRYKADGITPLEIERVLAKLTANVGFSLYEQNHHTYWLMTEGFSLKREDAALPDLFIEPIDFNKGGIKNNLFRIVNQLEIQGSERRIPDGIVYVNGLPVVVLEFKSAVKEDTTIMDAYTQLTVRYRRDIPDLFKYNAFVVISDGVNNKYGSLFSPYDFFYAWRKVESNDKATDGINSLLTMVKGLFRKERLLSVIKDFVFFPDSSKNEKKVVCRYPQFFATHKLFDNIRLHSKLQEGGDGKGGTYFGATGCGKSITMLFLSRMLMRSKDFASPTIVLITDRTDLDDQLSKLFGTAKKFIGDECVVEVESRDKLREHLAGRTSGGVFLTTIHKFTEDTRLLSERANIICISDEAHRSQTNLSLQVKQTDKGVRRNYGFAKYLHDSLPNATYVGFTGTPIDATIDVFGEIVDAYTMTESVTDEITRRIVYEGRAAKVLLDNKKLQEIEQYYKQCAEEGANEYQIEESKKAVTKMERILGDSDRLQAVAEDFITHYEKRVEEGSTVEGKAMFVCSNRIIAFSLYKKIIDLRPKWAKIPGEEVHEDHYMMAAEPRVPYGNQEPPIEKIKLIMTRSKDDEPELYNLLGTDEDRRAFAEEFKKPKSNFKIAIVVDMWTTGFDVDCLDTMYIDKPLQQHTLVQTISRVNRVYPGKEKGLVVDYIGIKSNMNVALKRYAQGDANLDSVESIEQSVTMVKDELDIIRRMFGGFDYSVFITGTPLEQLDCLNRGAEFMQRTKEQENLFMGHAKKLKSAFNLCSNNEEISESEREEIHYFTGVRSIIYKLIIGGTPDASQINRRVSEMIEEAIQSEGVEEIIQIGNDKENLDVLSEEYMERLGKLKLPNTKVKLMERLLKTVITEFKKVNKVKGVDFSKRLNALMDKYNDRRDSAIFADEVLTEVANQMADLLKELNKEKKSFFDLGISYEEKAFYDILKSIAKQFGFEYPEEKLLKLAAEIKKIVADKSKYTDWSTRDDIKAELKMDLILVLAEYGYPPVTNDEVFKEILEQAENFKKYNG</sequence>
<evidence type="ECO:0000256" key="10">
    <source>
        <dbReference type="RuleBase" id="RU364115"/>
    </source>
</evidence>
<dbReference type="PROSITE" id="PS51192">
    <property type="entry name" value="HELICASE_ATP_BIND_1"/>
    <property type="match status" value="1"/>
</dbReference>
<keyword evidence="5 10" id="KW-0680">Restriction system</keyword>
<evidence type="ECO:0000256" key="5">
    <source>
        <dbReference type="ARBA" id="ARBA00022747"/>
    </source>
</evidence>
<keyword evidence="12" id="KW-0347">Helicase</keyword>
<evidence type="ECO:0000256" key="1">
    <source>
        <dbReference type="ARBA" id="ARBA00000851"/>
    </source>
</evidence>
<keyword evidence="9 10" id="KW-0238">DNA-binding</keyword>
<dbReference type="GO" id="GO:0004386">
    <property type="term" value="F:helicase activity"/>
    <property type="evidence" value="ECO:0007669"/>
    <property type="project" value="UniProtKB-KW"/>
</dbReference>
<comment type="similarity">
    <text evidence="2 10">Belongs to the HsdR family.</text>
</comment>
<evidence type="ECO:0000256" key="8">
    <source>
        <dbReference type="ARBA" id="ARBA00022840"/>
    </source>
</evidence>
<evidence type="ECO:0000313" key="13">
    <source>
        <dbReference type="Proteomes" id="UP001055104"/>
    </source>
</evidence>
<dbReference type="EMBL" id="BQOB01000001">
    <property type="protein sequence ID" value="GKH81939.1"/>
    <property type="molecule type" value="Genomic_DNA"/>
</dbReference>
<evidence type="ECO:0000313" key="12">
    <source>
        <dbReference type="EMBL" id="GKH81939.1"/>
    </source>
</evidence>
<dbReference type="Pfam" id="PF22679">
    <property type="entry name" value="T1R_D3-like"/>
    <property type="match status" value="1"/>
</dbReference>
<comment type="subunit">
    <text evidence="10">The type I restriction/modification system is composed of three polypeptides R, M and S.</text>
</comment>
<dbReference type="PANTHER" id="PTHR30195:SF15">
    <property type="entry name" value="TYPE I RESTRICTION ENZYME HINDI ENDONUCLEASE SUBUNIT"/>
    <property type="match status" value="1"/>
</dbReference>
<dbReference type="GO" id="GO:0009307">
    <property type="term" value="P:DNA restriction-modification system"/>
    <property type="evidence" value="ECO:0007669"/>
    <property type="project" value="UniProtKB-KW"/>
</dbReference>
<dbReference type="Pfam" id="PF04313">
    <property type="entry name" value="HSDR_N"/>
    <property type="match status" value="1"/>
</dbReference>
<dbReference type="Gene3D" id="3.90.1570.50">
    <property type="match status" value="1"/>
</dbReference>
<dbReference type="Pfam" id="PF11867">
    <property type="entry name" value="T1RH-like_C"/>
    <property type="match status" value="1"/>
</dbReference>
<evidence type="ECO:0000256" key="6">
    <source>
        <dbReference type="ARBA" id="ARBA00022759"/>
    </source>
</evidence>
<gene>
    <name evidence="12" type="ORF">CE91St7_28230</name>
</gene>
<evidence type="ECO:0000256" key="9">
    <source>
        <dbReference type="ARBA" id="ARBA00023125"/>
    </source>
</evidence>
<dbReference type="PANTHER" id="PTHR30195">
    <property type="entry name" value="TYPE I SITE-SPECIFIC DEOXYRIBONUCLEASE PROTEIN SUBUNIT M AND R"/>
    <property type="match status" value="1"/>
</dbReference>
<organism evidence="12 13">
    <name type="scientific">Phocaeicola dorei</name>
    <dbReference type="NCBI Taxonomy" id="357276"/>
    <lineage>
        <taxon>Bacteria</taxon>
        <taxon>Pseudomonadati</taxon>
        <taxon>Bacteroidota</taxon>
        <taxon>Bacteroidia</taxon>
        <taxon>Bacteroidales</taxon>
        <taxon>Bacteroidaceae</taxon>
        <taxon>Phocaeicola</taxon>
    </lineage>
</organism>
<keyword evidence="4 10" id="KW-0547">Nucleotide-binding</keyword>
<dbReference type="InterPro" id="IPR014001">
    <property type="entry name" value="Helicase_ATP-bd"/>
</dbReference>
<proteinExistence type="inferred from homology"/>
<dbReference type="GO" id="GO:0009035">
    <property type="term" value="F:type I site-specific deoxyribonuclease activity"/>
    <property type="evidence" value="ECO:0007669"/>
    <property type="project" value="UniProtKB-EC"/>
</dbReference>
<dbReference type="AlphaFoldDB" id="A0AA37KG58"/>
<evidence type="ECO:0000256" key="7">
    <source>
        <dbReference type="ARBA" id="ARBA00022801"/>
    </source>
</evidence>
<dbReference type="EC" id="3.1.21.3" evidence="10"/>
<dbReference type="GO" id="GO:0005524">
    <property type="term" value="F:ATP binding"/>
    <property type="evidence" value="ECO:0007669"/>
    <property type="project" value="UniProtKB-KW"/>
</dbReference>
<protein>
    <recommendedName>
        <fullName evidence="10">Type I restriction enzyme endonuclease subunit</fullName>
        <shortName evidence="10">R protein</shortName>
        <ecNumber evidence="10">3.1.21.3</ecNumber>
    </recommendedName>
</protein>
<feature type="domain" description="Helicase ATP-binding" evidence="11">
    <location>
        <begin position="282"/>
        <end position="463"/>
    </location>
</feature>
<keyword evidence="8 10" id="KW-0067">ATP-binding</keyword>
<dbReference type="InterPro" id="IPR007409">
    <property type="entry name" value="Restrct_endonuc_type1_HsdR_N"/>
</dbReference>
<comment type="function">
    <text evidence="10">Subunit R is required for both nuclease and ATPase activities, but not for modification.</text>
</comment>
<evidence type="ECO:0000259" key="11">
    <source>
        <dbReference type="PROSITE" id="PS51192"/>
    </source>
</evidence>
<dbReference type="InterPro" id="IPR027417">
    <property type="entry name" value="P-loop_NTPase"/>
</dbReference>
<dbReference type="RefSeq" id="WP_244058032.1">
    <property type="nucleotide sequence ID" value="NZ_BQOA01000001.1"/>
</dbReference>
<evidence type="ECO:0000256" key="4">
    <source>
        <dbReference type="ARBA" id="ARBA00022741"/>
    </source>
</evidence>
<dbReference type="InterPro" id="IPR055180">
    <property type="entry name" value="HsdR_RecA-like_helicase_dom_2"/>
</dbReference>
<evidence type="ECO:0000256" key="2">
    <source>
        <dbReference type="ARBA" id="ARBA00008598"/>
    </source>
</evidence>
<comment type="caution">
    <text evidence="12">The sequence shown here is derived from an EMBL/GenBank/DDBJ whole genome shotgun (WGS) entry which is preliminary data.</text>
</comment>
<dbReference type="Proteomes" id="UP001055104">
    <property type="component" value="Unassembled WGS sequence"/>
</dbReference>
<dbReference type="Gene3D" id="3.40.50.300">
    <property type="entry name" value="P-loop containing nucleotide triphosphate hydrolases"/>
    <property type="match status" value="2"/>
</dbReference>
<keyword evidence="3" id="KW-0540">Nuclease</keyword>
<accession>A0AA37KG58</accession>
<dbReference type="InterPro" id="IPR051268">
    <property type="entry name" value="Type-I_R_enzyme_R_subunit"/>
</dbReference>
<name>A0AA37KG58_9BACT</name>
<dbReference type="InterPro" id="IPR021810">
    <property type="entry name" value="T1RH-like_C"/>
</dbReference>
<dbReference type="InterPro" id="IPR040980">
    <property type="entry name" value="SWI2_SNF2"/>
</dbReference>
<comment type="catalytic activity">
    <reaction evidence="1 10">
        <text>Endonucleolytic cleavage of DNA to give random double-stranded fragments with terminal 5'-phosphates, ATP is simultaneously hydrolyzed.</text>
        <dbReference type="EC" id="3.1.21.3"/>
    </reaction>
</comment>